<dbReference type="PRINTS" id="PR00111">
    <property type="entry name" value="ABHYDROLASE"/>
</dbReference>
<dbReference type="SUPFAM" id="SSF53474">
    <property type="entry name" value="alpha/beta-Hydrolases"/>
    <property type="match status" value="1"/>
</dbReference>
<evidence type="ECO:0000313" key="3">
    <source>
        <dbReference type="Proteomes" id="UP000048926"/>
    </source>
</evidence>
<evidence type="ECO:0000259" key="1">
    <source>
        <dbReference type="Pfam" id="PF00561"/>
    </source>
</evidence>
<proteinExistence type="predicted"/>
<dbReference type="STRING" id="187304.B0E33_14930"/>
<dbReference type="Pfam" id="PF00561">
    <property type="entry name" value="Abhydrolase_1"/>
    <property type="match status" value="1"/>
</dbReference>
<dbReference type="Proteomes" id="UP000048926">
    <property type="component" value="Unassembled WGS sequence"/>
</dbReference>
<keyword evidence="2" id="KW-0575">Peroxidase</keyword>
<dbReference type="GO" id="GO:0019806">
    <property type="term" value="F:bromide peroxidase activity"/>
    <property type="evidence" value="ECO:0007669"/>
    <property type="project" value="UniProtKB-EC"/>
</dbReference>
<reference evidence="3" key="1">
    <citation type="submission" date="2015-07" db="EMBL/GenBank/DDBJ databases">
        <authorList>
            <person name="Rodrigo-Torres Lidia"/>
            <person name="Arahal R.David."/>
        </authorList>
    </citation>
    <scope>NUCLEOTIDE SEQUENCE [LARGE SCALE GENOMIC DNA]</scope>
    <source>
        <strain evidence="3">CECT 4801</strain>
    </source>
</reference>
<name>A0A0M6Y9I6_9HYPH</name>
<dbReference type="AlphaFoldDB" id="A0A0M6Y9I6"/>
<dbReference type="InterPro" id="IPR029058">
    <property type="entry name" value="AB_hydrolase_fold"/>
</dbReference>
<dbReference type="EMBL" id="CXST01000003">
    <property type="protein sequence ID" value="CTQ45937.1"/>
    <property type="molecule type" value="Genomic_DNA"/>
</dbReference>
<organism evidence="2 3">
    <name type="scientific">Roseibium aggregatum</name>
    <dbReference type="NCBI Taxonomy" id="187304"/>
    <lineage>
        <taxon>Bacteria</taxon>
        <taxon>Pseudomonadati</taxon>
        <taxon>Pseudomonadota</taxon>
        <taxon>Alphaproteobacteria</taxon>
        <taxon>Hyphomicrobiales</taxon>
        <taxon>Stappiaceae</taxon>
        <taxon>Roseibium</taxon>
    </lineage>
</organism>
<dbReference type="InterPro" id="IPR000073">
    <property type="entry name" value="AB_hydrolase_1"/>
</dbReference>
<accession>A0A0M6Y9I6</accession>
<dbReference type="EC" id="1.11.1.18" evidence="2"/>
<sequence>MSDPILFVPGLLCTEALYAPQIVAFADRPIMVANHREHDSIKAIAASILEKAPERFSLIALSMGGYVAMEIMREAPERVCKLALLDTNSRPDTPDQSERRQFLIDLTRKKGFSKVPHLLYPGFVHEKREEDEELKAIVVEMAQETGPEAFIRQQTALINRIDSRPRLGEIACPTLVLVGDGDRLTPVEISQEIHDHIPQSELAVIQGSGHLSPLEVPEKVTATLRDFLNRP</sequence>
<gene>
    <name evidence="2" type="primary">bpoC</name>
    <name evidence="2" type="ORF">LAL4801_04392</name>
</gene>
<dbReference type="PANTHER" id="PTHR43433">
    <property type="entry name" value="HYDROLASE, ALPHA/BETA FOLD FAMILY PROTEIN"/>
    <property type="match status" value="1"/>
</dbReference>
<evidence type="ECO:0000313" key="2">
    <source>
        <dbReference type="EMBL" id="CTQ45937.1"/>
    </source>
</evidence>
<dbReference type="Gene3D" id="3.40.50.1820">
    <property type="entry name" value="alpha/beta hydrolase"/>
    <property type="match status" value="1"/>
</dbReference>
<dbReference type="InterPro" id="IPR050471">
    <property type="entry name" value="AB_hydrolase"/>
</dbReference>
<keyword evidence="3" id="KW-1185">Reference proteome</keyword>
<dbReference type="PANTHER" id="PTHR43433:SF4">
    <property type="entry name" value="NON-HEME CHLOROPEROXIDASE-RELATED"/>
    <property type="match status" value="1"/>
</dbReference>
<feature type="domain" description="AB hydrolase-1" evidence="1">
    <location>
        <begin position="53"/>
        <end position="215"/>
    </location>
</feature>
<dbReference type="OrthoDB" id="5491135at2"/>
<protein>
    <submittedName>
        <fullName evidence="2">Putative non-heme bromoperoxidase BpoC</fullName>
        <ecNumber evidence="2">1.11.1.18</ecNumber>
    </submittedName>
</protein>
<keyword evidence="2" id="KW-0560">Oxidoreductase</keyword>
<dbReference type="RefSeq" id="WP_055659600.1">
    <property type="nucleotide sequence ID" value="NZ_CXST01000003.1"/>
</dbReference>